<dbReference type="Proteomes" id="UP000800096">
    <property type="component" value="Unassembled WGS sequence"/>
</dbReference>
<feature type="compositionally biased region" description="Polar residues" evidence="1">
    <location>
        <begin position="71"/>
        <end position="80"/>
    </location>
</feature>
<dbReference type="AlphaFoldDB" id="A0A6A5Q9Q5"/>
<accession>A0A6A5Q9Q5</accession>
<gene>
    <name evidence="2" type="ORF">BDU57DRAFT_92024</name>
</gene>
<sequence length="96" mass="10441">MRTQILTAAPATSACAPGRPPKRFGCDLASSMYRTLRLLYSKIPLAQNQHFVLNGIYLINPILTSTLTLPRSLDPNRNNHASPSSSAPPSHVTVRS</sequence>
<proteinExistence type="predicted"/>
<protein>
    <submittedName>
        <fullName evidence="2">Uncharacterized protein</fullName>
    </submittedName>
</protein>
<feature type="compositionally biased region" description="Low complexity" evidence="1">
    <location>
        <begin position="81"/>
        <end position="90"/>
    </location>
</feature>
<dbReference type="EMBL" id="ML979143">
    <property type="protein sequence ID" value="KAF1911528.1"/>
    <property type="molecule type" value="Genomic_DNA"/>
</dbReference>
<evidence type="ECO:0000313" key="2">
    <source>
        <dbReference type="EMBL" id="KAF1911528.1"/>
    </source>
</evidence>
<evidence type="ECO:0000313" key="3">
    <source>
        <dbReference type="Proteomes" id="UP000800096"/>
    </source>
</evidence>
<organism evidence="2 3">
    <name type="scientific">Ampelomyces quisqualis</name>
    <name type="common">Powdery mildew agent</name>
    <dbReference type="NCBI Taxonomy" id="50730"/>
    <lineage>
        <taxon>Eukaryota</taxon>
        <taxon>Fungi</taxon>
        <taxon>Dikarya</taxon>
        <taxon>Ascomycota</taxon>
        <taxon>Pezizomycotina</taxon>
        <taxon>Dothideomycetes</taxon>
        <taxon>Pleosporomycetidae</taxon>
        <taxon>Pleosporales</taxon>
        <taxon>Pleosporineae</taxon>
        <taxon>Phaeosphaeriaceae</taxon>
        <taxon>Ampelomyces</taxon>
    </lineage>
</organism>
<name>A0A6A5Q9Q5_AMPQU</name>
<dbReference type="PROSITE" id="PS51257">
    <property type="entry name" value="PROKAR_LIPOPROTEIN"/>
    <property type="match status" value="1"/>
</dbReference>
<reference evidence="2" key="1">
    <citation type="journal article" date="2020" name="Stud. Mycol.">
        <title>101 Dothideomycetes genomes: a test case for predicting lifestyles and emergence of pathogens.</title>
        <authorList>
            <person name="Haridas S."/>
            <person name="Albert R."/>
            <person name="Binder M."/>
            <person name="Bloem J."/>
            <person name="Labutti K."/>
            <person name="Salamov A."/>
            <person name="Andreopoulos B."/>
            <person name="Baker S."/>
            <person name="Barry K."/>
            <person name="Bills G."/>
            <person name="Bluhm B."/>
            <person name="Cannon C."/>
            <person name="Castanera R."/>
            <person name="Culley D."/>
            <person name="Daum C."/>
            <person name="Ezra D."/>
            <person name="Gonzalez J."/>
            <person name="Henrissat B."/>
            <person name="Kuo A."/>
            <person name="Liang C."/>
            <person name="Lipzen A."/>
            <person name="Lutzoni F."/>
            <person name="Magnuson J."/>
            <person name="Mondo S."/>
            <person name="Nolan M."/>
            <person name="Ohm R."/>
            <person name="Pangilinan J."/>
            <person name="Park H.-J."/>
            <person name="Ramirez L."/>
            <person name="Alfaro M."/>
            <person name="Sun H."/>
            <person name="Tritt A."/>
            <person name="Yoshinaga Y."/>
            <person name="Zwiers L.-H."/>
            <person name="Turgeon B."/>
            <person name="Goodwin S."/>
            <person name="Spatafora J."/>
            <person name="Crous P."/>
            <person name="Grigoriev I."/>
        </authorList>
    </citation>
    <scope>NUCLEOTIDE SEQUENCE</scope>
    <source>
        <strain evidence="2">HMLAC05119</strain>
    </source>
</reference>
<keyword evidence="3" id="KW-1185">Reference proteome</keyword>
<evidence type="ECO:0000256" key="1">
    <source>
        <dbReference type="SAM" id="MobiDB-lite"/>
    </source>
</evidence>
<feature type="region of interest" description="Disordered" evidence="1">
    <location>
        <begin position="71"/>
        <end position="96"/>
    </location>
</feature>